<accession>A0ABX1SY64</accession>
<evidence type="ECO:0000256" key="1">
    <source>
        <dbReference type="ARBA" id="ARBA00004196"/>
    </source>
</evidence>
<keyword evidence="2" id="KW-0812">Transmembrane</keyword>
<evidence type="ECO:0000313" key="5">
    <source>
        <dbReference type="Proteomes" id="UP000553756"/>
    </source>
</evidence>
<dbReference type="InterPro" id="IPR016187">
    <property type="entry name" value="CTDL_fold"/>
</dbReference>
<comment type="caution">
    <text evidence="4">The sequence shown here is derived from an EMBL/GenBank/DDBJ whole genome shotgun (WGS) entry which is preliminary data.</text>
</comment>
<evidence type="ECO:0000256" key="2">
    <source>
        <dbReference type="SAM" id="Phobius"/>
    </source>
</evidence>
<name>A0ABX1SY64_9BIFI</name>
<evidence type="ECO:0000313" key="4">
    <source>
        <dbReference type="EMBL" id="NMN02072.1"/>
    </source>
</evidence>
<dbReference type="InterPro" id="IPR042229">
    <property type="entry name" value="Listeria/Bacterioides_rpt_sf"/>
</dbReference>
<feature type="non-terminal residue" evidence="4">
    <location>
        <position position="1"/>
    </location>
</feature>
<keyword evidence="5" id="KW-1185">Reference proteome</keyword>
<dbReference type="SUPFAM" id="SSF56436">
    <property type="entry name" value="C-type lectin-like"/>
    <property type="match status" value="1"/>
</dbReference>
<dbReference type="NCBIfam" id="TIGR02543">
    <property type="entry name" value="List_Bact_rpt"/>
    <property type="match status" value="8"/>
</dbReference>
<organism evidence="4 5">
    <name type="scientific">Bifidobacterium panos</name>
    <dbReference type="NCBI Taxonomy" id="2675321"/>
    <lineage>
        <taxon>Bacteria</taxon>
        <taxon>Bacillati</taxon>
        <taxon>Actinomycetota</taxon>
        <taxon>Actinomycetes</taxon>
        <taxon>Bifidobacteriales</taxon>
        <taxon>Bifidobacteriaceae</taxon>
        <taxon>Bifidobacterium</taxon>
    </lineage>
</organism>
<feature type="domain" description="C-type lectin" evidence="3">
    <location>
        <begin position="159"/>
        <end position="310"/>
    </location>
</feature>
<dbReference type="Gene3D" id="2.60.40.4270">
    <property type="entry name" value="Listeria-Bacteroides repeat domain"/>
    <property type="match status" value="8"/>
</dbReference>
<keyword evidence="2" id="KW-1133">Transmembrane helix</keyword>
<evidence type="ECO:0000259" key="3">
    <source>
        <dbReference type="PROSITE" id="PS50041"/>
    </source>
</evidence>
<dbReference type="InterPro" id="IPR001304">
    <property type="entry name" value="C-type_lectin-like"/>
</dbReference>
<protein>
    <submittedName>
        <fullName evidence="4">Listeria-Bacteroides repeat domain</fullName>
    </submittedName>
</protein>
<dbReference type="RefSeq" id="WP_172144789.1">
    <property type="nucleotide sequence ID" value="NZ_JAAIIJ010000013.1"/>
</dbReference>
<feature type="transmembrane region" description="Helical" evidence="2">
    <location>
        <begin position="2180"/>
        <end position="2202"/>
    </location>
</feature>
<comment type="subcellular location">
    <subcellularLocation>
        <location evidence="1">Cell envelope</location>
    </subcellularLocation>
</comment>
<dbReference type="Pfam" id="PF18998">
    <property type="entry name" value="Flg_new_2"/>
    <property type="match status" value="3"/>
</dbReference>
<dbReference type="Pfam" id="PF09479">
    <property type="entry name" value="Flg_new"/>
    <property type="match status" value="16"/>
</dbReference>
<dbReference type="InterPro" id="IPR013378">
    <property type="entry name" value="InlB-like_B-rpt"/>
</dbReference>
<dbReference type="EMBL" id="JAAIIJ010000013">
    <property type="protein sequence ID" value="NMN02072.1"/>
    <property type="molecule type" value="Genomic_DNA"/>
</dbReference>
<dbReference type="PROSITE" id="PS50041">
    <property type="entry name" value="C_TYPE_LECTIN_2"/>
    <property type="match status" value="1"/>
</dbReference>
<dbReference type="Gene3D" id="3.10.100.10">
    <property type="entry name" value="Mannose-Binding Protein A, subunit A"/>
    <property type="match status" value="1"/>
</dbReference>
<dbReference type="InterPro" id="IPR044060">
    <property type="entry name" value="Bacterial_rp_domain"/>
</dbReference>
<dbReference type="Proteomes" id="UP000553756">
    <property type="component" value="Unassembled WGS sequence"/>
</dbReference>
<proteinExistence type="predicted"/>
<gene>
    <name evidence="4" type="ORF">G1C94_0694</name>
</gene>
<dbReference type="InterPro" id="IPR016186">
    <property type="entry name" value="C-type_lectin-like/link_sf"/>
</dbReference>
<keyword evidence="2" id="KW-0472">Membrane</keyword>
<reference evidence="4 5" key="1">
    <citation type="submission" date="2020-02" db="EMBL/GenBank/DDBJ databases">
        <title>Characterization of phylogenetic diversity of novel bifidobacterial species isolated in Czech ZOOs.</title>
        <authorList>
            <person name="Lugli G.A."/>
            <person name="Vera N.B."/>
            <person name="Ventura M."/>
        </authorList>
    </citation>
    <scope>NUCLEOTIDE SEQUENCE [LARGE SCALE GENOMIC DNA]</scope>
    <source>
        <strain evidence="4 5">DSM 109963</strain>
    </source>
</reference>
<sequence length="2208" mass="233752">DTTTGTKPDITLNESKKTNVEFGSATEGASYKLGEATVKGPDTSYVTVQVDSGYFTPSKDVAVPANAKIVDALNDTGGYVAGDKVSSDGKYSYITIRSSAEDGAATITAEALQAYLRGLTFTTSTTAGTTQNITVNAVCEPLKAKATDGSGAEYEVTLFNNHAYVFVPKIEDWNVAAGEAKTWEFLSQKGHLLTIESAEEHNLIYNSFKNQPGWMGATRFTSAARLAEAEPDTFDVTTDGSSDFGTAWYWVTGPSRGQMIWTNSTAANGHAVDGVYTNWNTISTTKEPSAYQGLEGCGQYGAGDYGQWNDLQNSASVYEAYVEDSPLAGFYVEFEGFDLAKVGSTTSAAVEPVKVTYDLPAGVSTSDTVNRAVKGSEYSATLTATAASGKLAASLLTVKVKDGEDTKTLTTDDFTFNAKTGLLSIPGEYVTGDVSIAANMKRTLTFVVNPDYDPENPDESKLYGSMTAPDSVLATNGLKVSEGVEDYATPTVTMTKAGTAAGKKFVGWKAKASTEGGSTDVDGAVFPVNADTDTDALADLVVTSDVTFEAVYEDADKVLVQFDYNGGTSTVDGKSRSFEVLTGLKGASYTTSAVEPTKPGYKFDGWKASLTGATLPTKDAATGKYTGTYDKDVTFTAQWTPATDTEVTFSAGEGDGKHGELKADTPATLVVTTEQAVSKGVGKDDGKAYPATTGPTVTPEAGWRFLYWQSSVTDTAGNTVNGAVYQPDKVGAVPAEYGLKFTAVYEALPEVTVTFDYNGGTDTDKAEKLTVKGRQNTTAAVPVPTREGYSFNSWASTPSTVDAPTKEATTVTFVSDAVFTAQWDALPQSVAFDANGGTLDAGVNASLTVNTGEKLNTSTEEYVEPTVAAPAGKKFTGWLSIVTKDGEDTEGAIYQPSQIAGLPAEPGLWFKAQYADLPDAVVTLDYNGGHDQDGKTTVTLSGTANGEYDAEAKAKVAEKPTRAGYTFAGWDTEPSGKYVNVKYTAQWTANENTVTFKDGDHGAIAAGETTKYTVNTGNAVNGKPAAPTANGGWRFTGWLCDEDDRVYSQDSVDKYVVAGTNTGDKAGTVSFTAQYVPESSVQVLYNYAGGLDADNNSSLVLTGRDGQGYTDADKAKVPSSLSRTGYTFKGWDKELSTTYKSVTYTAVWERTVNTVVFDKGDGTGLDGESTYQVSSGDKVPGEPTATPAAGWTFTGWKCDADDLVYGKDGVKGKYLVTGLQDGSAQTVTFTAQYAKNDGATVVFNANGGQVAGQSLLSESGLKGGTYTVPATDSLSCEGYEFAGWTNAAGETVTPSGTYESDGVTVYTAQWNPVSHKLTFDKGSNGTISGTLSYDGVATDAKLSDAGVSAPTVTPNAGYSFVGWQSEEFGLVTSDQLADLVMPAKDVEMTAVWTANALGSVTFVFDGGTDADGNPSRTVTGALGTAYEIPADPTMKGYSFAGWDTPPSGTFDSPSLVVTATWKPAANTVSFDKGSHGSISGTDEYKVTTGARLTGVKAPTVSVDEGWTFVGWQSDQYGLKTADELAGLTMVAGDVTFTAQYAPAAASVVIFAYNGGVDTDNNASKVLTGALGTKYTIPANPTRTGYTFTGWDRNVTGTFDQSMLQVNATWKANTYKITYKLDGGTDPKNPSTYTYGVGATLKSPTRSGYTFAGWVDQKGNPVTGIGTSDTGDKTLTATWTKNASTDGLNPDGGTIPSDWTGSDGQLPIPTRPGYKFDGWFDEDGNQVTTLKDAVGKNLTAKWTKIDDAFDPNGGKLPSDWTGADGELPTPTLPGYKFDGWYDEDGNLVTTVKDAIGKKLTAHWTKLDDAFDPQGGTLPDDWTGEDGDLPTPTRPGYRFDGWFDEDGNRVTTLKDAAGKKLTAHWTKLPTTFDVDGDVTIPDGWTGEDGKLPVPTKPGYKFDGWYDEDGNPITNAEDAAGKTLHPKWTPVDQAFDTNGGTLPDGWTGEDGKLPIPYKPDYKFDGWYDQDGNRITNTEDAIGKDLVAKWTALPDGFDADGGTLPKGWTGQDGKLPIPTKPNYKFDGWFDEDGNQVTSVEDAIGKKLTAKWTSMADGFDADGGNLPNGWTGEDGKLPLPYKPGYKFDGWYDEQGNLITNVEDAIGKKLHAKWTSVNDAFDANGGTLPSDWTGEDGKLPVPTRDGYQFDGWYDDEGNLITSVEDAIGKKLHARWSKVNALASTGATGLTAALTALALAATGFAASALRRRRSH</sequence>